<organism evidence="1 2">
    <name type="scientific">Halodesulfovibrio marinisediminis DSM 17456</name>
    <dbReference type="NCBI Taxonomy" id="1121457"/>
    <lineage>
        <taxon>Bacteria</taxon>
        <taxon>Pseudomonadati</taxon>
        <taxon>Thermodesulfobacteriota</taxon>
        <taxon>Desulfovibrionia</taxon>
        <taxon>Desulfovibrionales</taxon>
        <taxon>Desulfovibrionaceae</taxon>
        <taxon>Halodesulfovibrio</taxon>
    </lineage>
</organism>
<protein>
    <submittedName>
        <fullName evidence="1">Type III secretion system YscX (Type_III_YscX)</fullName>
    </submittedName>
</protein>
<dbReference type="RefSeq" id="WP_074217294.1">
    <property type="nucleotide sequence ID" value="NZ_FSRG01000006.1"/>
</dbReference>
<sequence>MSTEIKPSITFNHGIEQVSAAVTSKAEMPKATNVPPHLASSFCSLEEVFKHKSVEIEVEAFLTPSVSDPALLLPENFGRELRSALQQVSEQISSEAERGLAQELDEAVNNQQFLQMYKNLVVAG</sequence>
<dbReference type="Proteomes" id="UP000184694">
    <property type="component" value="Unassembled WGS sequence"/>
</dbReference>
<dbReference type="Pfam" id="PF09474">
    <property type="entry name" value="Type_III_YscX"/>
    <property type="match status" value="1"/>
</dbReference>
<dbReference type="AlphaFoldDB" id="A0A1N6I8P3"/>
<gene>
    <name evidence="1" type="ORF">SAMN02745161_2521</name>
</gene>
<dbReference type="EMBL" id="FSRG01000006">
    <property type="protein sequence ID" value="SIO28370.1"/>
    <property type="molecule type" value="Genomic_DNA"/>
</dbReference>
<dbReference type="STRING" id="1121457.SAMN02745161_2521"/>
<reference evidence="2" key="1">
    <citation type="submission" date="2016-11" db="EMBL/GenBank/DDBJ databases">
        <authorList>
            <person name="Varghese N."/>
            <person name="Submissions S."/>
        </authorList>
    </citation>
    <scope>NUCLEOTIDE SEQUENCE [LARGE SCALE GENOMIC DNA]</scope>
    <source>
        <strain evidence="2">DSM 17456</strain>
    </source>
</reference>
<evidence type="ECO:0000313" key="1">
    <source>
        <dbReference type="EMBL" id="SIO28370.1"/>
    </source>
</evidence>
<evidence type="ECO:0000313" key="2">
    <source>
        <dbReference type="Proteomes" id="UP000184694"/>
    </source>
</evidence>
<dbReference type="OrthoDB" id="9833828at2"/>
<proteinExistence type="predicted"/>
<accession>A0A1N6I8P3</accession>
<dbReference type="InterPro" id="IPR012672">
    <property type="entry name" value="T3SS_YscX"/>
</dbReference>
<keyword evidence="2" id="KW-1185">Reference proteome</keyword>
<name>A0A1N6I8P3_9BACT</name>